<dbReference type="EMBL" id="LRFC01000023">
    <property type="protein sequence ID" value="KZE66171.1"/>
    <property type="molecule type" value="Genomic_DNA"/>
</dbReference>
<keyword evidence="2" id="KW-1185">Reference proteome</keyword>
<organism evidence="1 2">
    <name type="scientific">Fictibacillus phosphorivorans</name>
    <dbReference type="NCBI Taxonomy" id="1221500"/>
    <lineage>
        <taxon>Bacteria</taxon>
        <taxon>Bacillati</taxon>
        <taxon>Bacillota</taxon>
        <taxon>Bacilli</taxon>
        <taxon>Bacillales</taxon>
        <taxon>Fictibacillaceae</taxon>
        <taxon>Fictibacillus</taxon>
    </lineage>
</organism>
<evidence type="ECO:0000313" key="2">
    <source>
        <dbReference type="Proteomes" id="UP000076567"/>
    </source>
</evidence>
<accession>A0A163R4D3</accession>
<protein>
    <submittedName>
        <fullName evidence="1">Uncharacterized protein</fullName>
    </submittedName>
</protein>
<dbReference type="Proteomes" id="UP000076567">
    <property type="component" value="Unassembled WGS sequence"/>
</dbReference>
<gene>
    <name evidence="1" type="ORF">AWM68_07295</name>
</gene>
<comment type="caution">
    <text evidence="1">The sequence shown here is derived from an EMBL/GenBank/DDBJ whole genome shotgun (WGS) entry which is preliminary data.</text>
</comment>
<sequence length="123" mass="14830">MFSKLLPYFKEATVEIQKLYIKSLARKEFKRYIDNWSYQSSNYKYLTDIKNDMVINRYDLEILNYEKKYEQIGEKVQKIQSIINGVLPEISVSIKLRSNEICYYCEKVSCLDSRFKEDHDMKP</sequence>
<evidence type="ECO:0000313" key="1">
    <source>
        <dbReference type="EMBL" id="KZE66171.1"/>
    </source>
</evidence>
<dbReference type="AlphaFoldDB" id="A0A163R4D3"/>
<dbReference type="RefSeq" id="WP_066241638.1">
    <property type="nucleotide sequence ID" value="NZ_LRFC01000023.1"/>
</dbReference>
<reference evidence="2" key="1">
    <citation type="submission" date="2016-01" db="EMBL/GenBank/DDBJ databases">
        <title>Draft genome of Chromobacterium sp. F49.</title>
        <authorList>
            <person name="Hong K.W."/>
        </authorList>
    </citation>
    <scope>NUCLEOTIDE SEQUENCE [LARGE SCALE GENOMIC DNA]</scope>
    <source>
        <strain evidence="2">P7IIIA</strain>
    </source>
</reference>
<name>A0A163R4D3_9BACL</name>
<proteinExistence type="predicted"/>